<accession>A0A1R1XXY5</accession>
<name>A0A1R1XXY5_9FUNG</name>
<dbReference type="AlphaFoldDB" id="A0A1R1XXY5"/>
<dbReference type="EMBL" id="LSSN01001474">
    <property type="protein sequence ID" value="OMJ19478.1"/>
    <property type="molecule type" value="Genomic_DNA"/>
</dbReference>
<feature type="region of interest" description="Disordered" evidence="1">
    <location>
        <begin position="339"/>
        <end position="416"/>
    </location>
</feature>
<proteinExistence type="predicted"/>
<feature type="region of interest" description="Disordered" evidence="1">
    <location>
        <begin position="258"/>
        <end position="286"/>
    </location>
</feature>
<dbReference type="InterPro" id="IPR007268">
    <property type="entry name" value="Rad9/Ddc1"/>
</dbReference>
<dbReference type="Proteomes" id="UP000187283">
    <property type="component" value="Unassembled WGS sequence"/>
</dbReference>
<dbReference type="OrthoDB" id="60092at2759"/>
<dbReference type="Gene3D" id="3.70.10.10">
    <property type="match status" value="1"/>
</dbReference>
<dbReference type="GO" id="GO:0071479">
    <property type="term" value="P:cellular response to ionizing radiation"/>
    <property type="evidence" value="ECO:0007669"/>
    <property type="project" value="TreeGrafter"/>
</dbReference>
<comment type="caution">
    <text evidence="2">The sequence shown here is derived from an EMBL/GenBank/DDBJ whole genome shotgun (WGS) entry which is preliminary data.</text>
</comment>
<dbReference type="PANTHER" id="PTHR15237">
    <property type="entry name" value="DNA REPAIR PROTEIN RAD9"/>
    <property type="match status" value="1"/>
</dbReference>
<reference evidence="2 3" key="1">
    <citation type="submission" date="2017-01" db="EMBL/GenBank/DDBJ databases">
        <authorList>
            <person name="Mah S.A."/>
            <person name="Swanson W.J."/>
            <person name="Moy G.W."/>
            <person name="Vacquier V.D."/>
        </authorList>
    </citation>
    <scope>NUCLEOTIDE SEQUENCE [LARGE SCALE GENOMIC DNA]</scope>
    <source>
        <strain evidence="2 3">GSMNP</strain>
    </source>
</reference>
<dbReference type="STRING" id="133412.A0A1R1XXY5"/>
<evidence type="ECO:0000256" key="1">
    <source>
        <dbReference type="SAM" id="MobiDB-lite"/>
    </source>
</evidence>
<evidence type="ECO:0000313" key="3">
    <source>
        <dbReference type="Proteomes" id="UP000187283"/>
    </source>
</evidence>
<dbReference type="GO" id="GO:0030896">
    <property type="term" value="C:checkpoint clamp complex"/>
    <property type="evidence" value="ECO:0007669"/>
    <property type="project" value="InterPro"/>
</dbReference>
<sequence>MDGKDPALRFKVLCKPLMGTFKQRGTSPDKAVEKCVVKIEENSYNRSSIQKDSAGKDVSFECRLVVSIFQKAGVVKTYKMIFEQTDTLHAVYDKSACSNRFVIDPKLLKDTINHFPRQLDEISFLTTEKNVLIRSWASGALISDSNMTYRDNQANTANRGIFGANGSLAGDSNRTMQTELIMESEEFDLFVIETNQKSQTQNPSLDDFLFTELTFGLREFKSILQYAEAANAPLQAFFDNGGDPILISISEDQFDLNSKLNANTTRPRKKKRPENNSYGYNSSHNSNISGFSSKEINIDGVNAEFVLATVSDSTLSNQHTSQSSLQSIKRIVKQYTESQLASQKRSQPNDDKFANGNFSQTQTQTQPLSPTTKNEKAISQTSQSSHLLENIFNPNLDNSQSSNNHNAFDPSLGDKESTRKISIQKLVDLKSRFKSAADEQVSSKILNTNSRANNITNIIDSFRNNPRPSSTSKDPLEIDTSNNLPENPLLIDQPVFINHNVKILDKGSNLNSPPISKSLPNTNQDYSSDFSLINNNIDSENMEDANDSMLRTPNSLNPNYREYDNNYTSINASVSNMDGRELDVPKNTDSLARNIQDNIPYNLPQKNIDQNTDANTSSQLNTTNVLKRPILLKKGGNSIILSDSPEPQPTDLSKITHENINLTTNLPINIAKNNDNNNNHISKNQNVTKKKTTFTIFGSDHSSSAGNLSDSDDDFDSDLGATPPSSKQVNFSTLLFIYPL</sequence>
<dbReference type="Pfam" id="PF04139">
    <property type="entry name" value="Rad9"/>
    <property type="match status" value="1"/>
</dbReference>
<dbReference type="GO" id="GO:0006281">
    <property type="term" value="P:DNA repair"/>
    <property type="evidence" value="ECO:0007669"/>
    <property type="project" value="TreeGrafter"/>
</dbReference>
<feature type="compositionally biased region" description="Polar residues" evidence="1">
    <location>
        <begin position="377"/>
        <end position="406"/>
    </location>
</feature>
<evidence type="ECO:0000313" key="2">
    <source>
        <dbReference type="EMBL" id="OMJ19478.1"/>
    </source>
</evidence>
<keyword evidence="3" id="KW-1185">Reference proteome</keyword>
<dbReference type="GO" id="GO:0031573">
    <property type="term" value="P:mitotic intra-S DNA damage checkpoint signaling"/>
    <property type="evidence" value="ECO:0007669"/>
    <property type="project" value="TreeGrafter"/>
</dbReference>
<gene>
    <name evidence="2" type="ORF">AYI70_g4711</name>
</gene>
<feature type="region of interest" description="Disordered" evidence="1">
    <location>
        <begin position="701"/>
        <end position="723"/>
    </location>
</feature>
<dbReference type="GO" id="GO:0000076">
    <property type="term" value="P:DNA replication checkpoint signaling"/>
    <property type="evidence" value="ECO:0007669"/>
    <property type="project" value="TreeGrafter"/>
</dbReference>
<feature type="compositionally biased region" description="Low complexity" evidence="1">
    <location>
        <begin position="359"/>
        <end position="372"/>
    </location>
</feature>
<organism evidence="2 3">
    <name type="scientific">Smittium culicis</name>
    <dbReference type="NCBI Taxonomy" id="133412"/>
    <lineage>
        <taxon>Eukaryota</taxon>
        <taxon>Fungi</taxon>
        <taxon>Fungi incertae sedis</taxon>
        <taxon>Zoopagomycota</taxon>
        <taxon>Kickxellomycotina</taxon>
        <taxon>Harpellomycetes</taxon>
        <taxon>Harpellales</taxon>
        <taxon>Legeriomycetaceae</taxon>
        <taxon>Smittium</taxon>
    </lineage>
</organism>
<feature type="region of interest" description="Disordered" evidence="1">
    <location>
        <begin position="457"/>
        <end position="485"/>
    </location>
</feature>
<feature type="compositionally biased region" description="Low complexity" evidence="1">
    <location>
        <begin position="275"/>
        <end position="286"/>
    </location>
</feature>
<protein>
    <submittedName>
        <fullName evidence="2">DNA repair protein rad9</fullName>
    </submittedName>
</protein>
<dbReference type="PANTHER" id="PTHR15237:SF0">
    <property type="entry name" value="CELL CYCLE CHECKPOINT CONTROL PROTEIN"/>
    <property type="match status" value="1"/>
</dbReference>